<feature type="transmembrane region" description="Helical" evidence="1">
    <location>
        <begin position="108"/>
        <end position="132"/>
    </location>
</feature>
<name>A0ABN7ZH44_9BURK</name>
<gene>
    <name evidence="2" type="ORF">LMG32289_05727</name>
</gene>
<evidence type="ECO:0008006" key="4">
    <source>
        <dbReference type="Google" id="ProtNLM"/>
    </source>
</evidence>
<evidence type="ECO:0000256" key="1">
    <source>
        <dbReference type="SAM" id="Phobius"/>
    </source>
</evidence>
<keyword evidence="3" id="KW-1185">Reference proteome</keyword>
<feature type="transmembrane region" description="Helical" evidence="1">
    <location>
        <begin position="152"/>
        <end position="171"/>
    </location>
</feature>
<dbReference type="Proteomes" id="UP000706525">
    <property type="component" value="Unassembled WGS sequence"/>
</dbReference>
<keyword evidence="1" id="KW-0812">Transmembrane</keyword>
<reference evidence="2 3" key="1">
    <citation type="submission" date="2021-08" db="EMBL/GenBank/DDBJ databases">
        <authorList>
            <person name="Peeters C."/>
        </authorList>
    </citation>
    <scope>NUCLEOTIDE SEQUENCE [LARGE SCALE GENOMIC DNA]</scope>
    <source>
        <strain evidence="2 3">LMG 32289</strain>
    </source>
</reference>
<comment type="caution">
    <text evidence="2">The sequence shown here is derived from an EMBL/GenBank/DDBJ whole genome shotgun (WGS) entry which is preliminary data.</text>
</comment>
<sequence length="195" mass="21536">MDIQEPVRWLLLVVLVPLWLAAGLGDWWCHRRTHIERNSGALESALHAMMLVEIGLPLLLVLFFEVNAALFAVMLAILVIHAVTAWVDVQYASTHREIRPLEQHMHSLLEVLPLTAIGMLALAYWGQFLALFGAGDEVARFTLELKRHPLPGTVQAGVLGAALVLGVVPYAEEFIRCLRAGQRAPRKLAGARVDG</sequence>
<feature type="transmembrane region" description="Helical" evidence="1">
    <location>
        <begin position="41"/>
        <end position="63"/>
    </location>
</feature>
<keyword evidence="1" id="KW-1133">Transmembrane helix</keyword>
<accession>A0ABN7ZH44</accession>
<feature type="transmembrane region" description="Helical" evidence="1">
    <location>
        <begin position="69"/>
        <end position="87"/>
    </location>
</feature>
<protein>
    <recommendedName>
        <fullName evidence="4">Diguanylate cyclase</fullName>
    </recommendedName>
</protein>
<feature type="transmembrane region" description="Helical" evidence="1">
    <location>
        <begin position="6"/>
        <end position="29"/>
    </location>
</feature>
<proteinExistence type="predicted"/>
<evidence type="ECO:0000313" key="3">
    <source>
        <dbReference type="Proteomes" id="UP000706525"/>
    </source>
</evidence>
<organism evidence="2 3">
    <name type="scientific">Cupriavidus pampae</name>
    <dbReference type="NCBI Taxonomy" id="659251"/>
    <lineage>
        <taxon>Bacteria</taxon>
        <taxon>Pseudomonadati</taxon>
        <taxon>Pseudomonadota</taxon>
        <taxon>Betaproteobacteria</taxon>
        <taxon>Burkholderiales</taxon>
        <taxon>Burkholderiaceae</taxon>
        <taxon>Cupriavidus</taxon>
    </lineage>
</organism>
<keyword evidence="1" id="KW-0472">Membrane</keyword>
<dbReference type="RefSeq" id="WP_223994481.1">
    <property type="nucleotide sequence ID" value="NZ_CAJZAG010000013.1"/>
</dbReference>
<dbReference type="EMBL" id="CAJZAG010000013">
    <property type="protein sequence ID" value="CAG9184758.1"/>
    <property type="molecule type" value="Genomic_DNA"/>
</dbReference>
<evidence type="ECO:0000313" key="2">
    <source>
        <dbReference type="EMBL" id="CAG9184758.1"/>
    </source>
</evidence>